<name>A0A1F7WIK8_9BACT</name>
<feature type="transmembrane region" description="Helical" evidence="1">
    <location>
        <begin position="39"/>
        <end position="67"/>
    </location>
</feature>
<evidence type="ECO:0000313" key="2">
    <source>
        <dbReference type="EMBL" id="OGM02643.1"/>
    </source>
</evidence>
<feature type="transmembrane region" description="Helical" evidence="1">
    <location>
        <begin position="7"/>
        <end position="27"/>
    </location>
</feature>
<dbReference type="EMBL" id="MGFJ01000018">
    <property type="protein sequence ID" value="OGM02643.1"/>
    <property type="molecule type" value="Genomic_DNA"/>
</dbReference>
<keyword evidence="1" id="KW-0812">Transmembrane</keyword>
<proteinExistence type="predicted"/>
<comment type="caution">
    <text evidence="2">The sequence shown here is derived from an EMBL/GenBank/DDBJ whole genome shotgun (WGS) entry which is preliminary data.</text>
</comment>
<sequence length="122" mass="13680">MKQATYSSGALITGLLTSAAVWLYAISEWGLLFGLLFGWIPALIAGVIIGLLWPLAVVLIIVIVLWVHNQNVKSEERFAIVAQCVEQYRTKITDSKALYYFDNGYAIYKKPDGQWGQQNPMK</sequence>
<keyword evidence="1" id="KW-0472">Membrane</keyword>
<evidence type="ECO:0000256" key="1">
    <source>
        <dbReference type="SAM" id="Phobius"/>
    </source>
</evidence>
<dbReference type="AlphaFoldDB" id="A0A1F7WIK8"/>
<gene>
    <name evidence="2" type="ORF">A2115_00540</name>
</gene>
<keyword evidence="1" id="KW-1133">Transmembrane helix</keyword>
<accession>A0A1F7WIK8</accession>
<evidence type="ECO:0000313" key="3">
    <source>
        <dbReference type="Proteomes" id="UP000176198"/>
    </source>
</evidence>
<dbReference type="Proteomes" id="UP000176198">
    <property type="component" value="Unassembled WGS sequence"/>
</dbReference>
<protein>
    <submittedName>
        <fullName evidence="2">Uncharacterized protein</fullName>
    </submittedName>
</protein>
<organism evidence="2 3">
    <name type="scientific">Candidatus Woesebacteria bacterium GWA1_41_8</name>
    <dbReference type="NCBI Taxonomy" id="1802471"/>
    <lineage>
        <taxon>Bacteria</taxon>
        <taxon>Candidatus Woeseibacteriota</taxon>
    </lineage>
</organism>
<reference evidence="2 3" key="1">
    <citation type="journal article" date="2016" name="Nat. Commun.">
        <title>Thousands of microbial genomes shed light on interconnected biogeochemical processes in an aquifer system.</title>
        <authorList>
            <person name="Anantharaman K."/>
            <person name="Brown C.T."/>
            <person name="Hug L.A."/>
            <person name="Sharon I."/>
            <person name="Castelle C.J."/>
            <person name="Probst A.J."/>
            <person name="Thomas B.C."/>
            <person name="Singh A."/>
            <person name="Wilkins M.J."/>
            <person name="Karaoz U."/>
            <person name="Brodie E.L."/>
            <person name="Williams K.H."/>
            <person name="Hubbard S.S."/>
            <person name="Banfield J.F."/>
        </authorList>
    </citation>
    <scope>NUCLEOTIDE SEQUENCE [LARGE SCALE GENOMIC DNA]</scope>
</reference>
<dbReference type="STRING" id="1802471.A2115_00540"/>